<proteinExistence type="predicted"/>
<evidence type="ECO:0000256" key="4">
    <source>
        <dbReference type="ARBA" id="ARBA00022553"/>
    </source>
</evidence>
<evidence type="ECO:0000256" key="7">
    <source>
        <dbReference type="ARBA" id="ARBA00023012"/>
    </source>
</evidence>
<dbReference type="PANTHER" id="PTHR45453:SF1">
    <property type="entry name" value="PHOSPHATE REGULON SENSOR PROTEIN PHOR"/>
    <property type="match status" value="1"/>
</dbReference>
<feature type="domain" description="Histidine kinase" evidence="9">
    <location>
        <begin position="559"/>
        <end position="767"/>
    </location>
</feature>
<dbReference type="Pfam" id="PF00512">
    <property type="entry name" value="HisKA"/>
    <property type="match status" value="1"/>
</dbReference>
<dbReference type="PROSITE" id="PS50109">
    <property type="entry name" value="HIS_KIN"/>
    <property type="match status" value="1"/>
</dbReference>
<dbReference type="GO" id="GO:0016301">
    <property type="term" value="F:kinase activity"/>
    <property type="evidence" value="ECO:0007669"/>
    <property type="project" value="UniProtKB-KW"/>
</dbReference>
<dbReference type="Proteomes" id="UP001437460">
    <property type="component" value="Unassembled WGS sequence"/>
</dbReference>
<dbReference type="InterPro" id="IPR036890">
    <property type="entry name" value="HATPase_C_sf"/>
</dbReference>
<dbReference type="SUPFAM" id="SSF47384">
    <property type="entry name" value="Homodimeric domain of signal transducing histidine kinase"/>
    <property type="match status" value="1"/>
</dbReference>
<keyword evidence="8" id="KW-0812">Transmembrane</keyword>
<feature type="transmembrane region" description="Helical" evidence="8">
    <location>
        <begin position="82"/>
        <end position="105"/>
    </location>
</feature>
<dbReference type="SUPFAM" id="SSF55874">
    <property type="entry name" value="ATPase domain of HSP90 chaperone/DNA topoisomerase II/histidine kinase"/>
    <property type="match status" value="1"/>
</dbReference>
<dbReference type="InterPro" id="IPR003594">
    <property type="entry name" value="HATPase_dom"/>
</dbReference>
<evidence type="ECO:0000313" key="11">
    <source>
        <dbReference type="Proteomes" id="UP001437460"/>
    </source>
</evidence>
<accession>A0ABV1HH09</accession>
<dbReference type="CDD" id="cd00082">
    <property type="entry name" value="HisKA"/>
    <property type="match status" value="1"/>
</dbReference>
<dbReference type="InterPro" id="IPR005467">
    <property type="entry name" value="His_kinase_dom"/>
</dbReference>
<dbReference type="InterPro" id="IPR036097">
    <property type="entry name" value="HisK_dim/P_sf"/>
</dbReference>
<protein>
    <recommendedName>
        <fullName evidence="3">histidine kinase</fullName>
        <ecNumber evidence="3">2.7.13.3</ecNumber>
    </recommendedName>
</protein>
<evidence type="ECO:0000313" key="10">
    <source>
        <dbReference type="EMBL" id="MEQ2561600.1"/>
    </source>
</evidence>
<evidence type="ECO:0000256" key="2">
    <source>
        <dbReference type="ARBA" id="ARBA00004370"/>
    </source>
</evidence>
<dbReference type="InterPro" id="IPR003661">
    <property type="entry name" value="HisK_dim/P_dom"/>
</dbReference>
<dbReference type="CDD" id="cd00075">
    <property type="entry name" value="HATPase"/>
    <property type="match status" value="1"/>
</dbReference>
<dbReference type="EMBL" id="JBBMFJ010000001">
    <property type="protein sequence ID" value="MEQ2561600.1"/>
    <property type="molecule type" value="Genomic_DNA"/>
</dbReference>
<evidence type="ECO:0000256" key="1">
    <source>
        <dbReference type="ARBA" id="ARBA00000085"/>
    </source>
</evidence>
<sequence>MKKISKWYWIAAGLLLIWAAKDIYAYLTIGRELLVEYSDVYSVREMVKGDLIRAGVKAGLALLLPVIGFWRSKKKPLKSLHAVTGLLIISIMGTWLISMIVLTVVTAQEIYDGMYEQAINFPDAVDRYGRLSDFYDPNEGSYGYYNEHPDYLEHQMLDAIAYSTADSTTSSYRTGGHFASYDHSTGEERNKLIRDIRYPLETAVLFYDGEGNLLHSSDDDVMYFGYYTQEEWDAGQDTTTPQHYGWIDISEGKVEGYPNDPYLRFRTMFAGTHSLYDISTIRVTGYFEGTKLVPVVMHYVTDGFIHEVVESDKQFQTGPSSYSWIVSDVDRTGKLNWQLQFDRSAEYEGKKLVTVYLDHPEMWDYQKTSYVYTNGVEYESLAALTKKLDFPSWADIFFYSNDFRAEGSYELNNLLVFGGWKYADYEGFDYSSGTGPATEYMLVTAVQGNPLRCAMGALRNIYIVTGLLALSFLLTARSAIKKHLIQPVRDIADAMEDSWRNTYHTDSASAIWHEIEKLRTGFETEKDRRRMKDNEITRLNAALEYSKTAEENRRQMTSNIAHELKTPLAVIHSYAEGLKEHIAEDKRDKYVDVILAEAERTDGMVLEMLDLSRLEAGKVKLSRDEFSLADLTKAIFEKLQMAAEAKELQISYEFPEQCIIVADENRIAQVIENFATNAVKYTPAGGCVTVRIQNNRGKITFSIENDSKPLSAEALAKVWDTFYRVDESRSGGGTGLGLAIAKNIVELHGGKCSVQNTKTGVEFQFTI</sequence>
<dbReference type="Gene3D" id="3.30.565.10">
    <property type="entry name" value="Histidine kinase-like ATPase, C-terminal domain"/>
    <property type="match status" value="1"/>
</dbReference>
<keyword evidence="8" id="KW-0472">Membrane</keyword>
<dbReference type="Pfam" id="PF02518">
    <property type="entry name" value="HATPase_c"/>
    <property type="match status" value="1"/>
</dbReference>
<dbReference type="Gene3D" id="1.10.287.130">
    <property type="match status" value="1"/>
</dbReference>
<dbReference type="RefSeq" id="WP_349228075.1">
    <property type="nucleotide sequence ID" value="NZ_JBBMFJ010000001.1"/>
</dbReference>
<keyword evidence="7" id="KW-0902">Two-component regulatory system</keyword>
<evidence type="ECO:0000256" key="6">
    <source>
        <dbReference type="ARBA" id="ARBA00022777"/>
    </source>
</evidence>
<dbReference type="SMART" id="SM00387">
    <property type="entry name" value="HATPase_c"/>
    <property type="match status" value="1"/>
</dbReference>
<keyword evidence="11" id="KW-1185">Reference proteome</keyword>
<comment type="caution">
    <text evidence="10">The sequence shown here is derived from an EMBL/GenBank/DDBJ whole genome shotgun (WGS) entry which is preliminary data.</text>
</comment>
<gene>
    <name evidence="10" type="ORF">WMO41_00150</name>
</gene>
<keyword evidence="8" id="KW-1133">Transmembrane helix</keyword>
<evidence type="ECO:0000256" key="3">
    <source>
        <dbReference type="ARBA" id="ARBA00012438"/>
    </source>
</evidence>
<dbReference type="SMART" id="SM00388">
    <property type="entry name" value="HisKA"/>
    <property type="match status" value="1"/>
</dbReference>
<dbReference type="PRINTS" id="PR00344">
    <property type="entry name" value="BCTRLSENSOR"/>
</dbReference>
<evidence type="ECO:0000256" key="5">
    <source>
        <dbReference type="ARBA" id="ARBA00022679"/>
    </source>
</evidence>
<name>A0ABV1HH09_9FIRM</name>
<feature type="transmembrane region" description="Helical" evidence="8">
    <location>
        <begin position="51"/>
        <end position="70"/>
    </location>
</feature>
<keyword evidence="5" id="KW-0808">Transferase</keyword>
<evidence type="ECO:0000259" key="9">
    <source>
        <dbReference type="PROSITE" id="PS50109"/>
    </source>
</evidence>
<keyword evidence="4" id="KW-0597">Phosphoprotein</keyword>
<dbReference type="PANTHER" id="PTHR45453">
    <property type="entry name" value="PHOSPHATE REGULON SENSOR PROTEIN PHOR"/>
    <property type="match status" value="1"/>
</dbReference>
<evidence type="ECO:0000256" key="8">
    <source>
        <dbReference type="SAM" id="Phobius"/>
    </source>
</evidence>
<reference evidence="10 11" key="1">
    <citation type="submission" date="2024-03" db="EMBL/GenBank/DDBJ databases">
        <title>Human intestinal bacterial collection.</title>
        <authorList>
            <person name="Pauvert C."/>
            <person name="Hitch T.C.A."/>
            <person name="Clavel T."/>
        </authorList>
    </citation>
    <scope>NUCLEOTIDE SEQUENCE [LARGE SCALE GENOMIC DNA]</scope>
    <source>
        <strain evidence="10 11">CLA-AP-H27</strain>
    </source>
</reference>
<comment type="subcellular location">
    <subcellularLocation>
        <location evidence="2">Membrane</location>
    </subcellularLocation>
</comment>
<dbReference type="InterPro" id="IPR004358">
    <property type="entry name" value="Sig_transdc_His_kin-like_C"/>
</dbReference>
<comment type="catalytic activity">
    <reaction evidence="1">
        <text>ATP + protein L-histidine = ADP + protein N-phospho-L-histidine.</text>
        <dbReference type="EC" id="2.7.13.3"/>
    </reaction>
</comment>
<keyword evidence="6 10" id="KW-0418">Kinase</keyword>
<dbReference type="InterPro" id="IPR050351">
    <property type="entry name" value="BphY/WalK/GraS-like"/>
</dbReference>
<organism evidence="10 11">
    <name type="scientific">Ventrimonas faecis</name>
    <dbReference type="NCBI Taxonomy" id="3133170"/>
    <lineage>
        <taxon>Bacteria</taxon>
        <taxon>Bacillati</taxon>
        <taxon>Bacillota</taxon>
        <taxon>Clostridia</taxon>
        <taxon>Lachnospirales</taxon>
        <taxon>Lachnospiraceae</taxon>
        <taxon>Ventrimonas</taxon>
    </lineage>
</organism>
<dbReference type="EC" id="2.7.13.3" evidence="3"/>